<keyword evidence="8 15" id="KW-0819">tRNA processing</keyword>
<evidence type="ECO:0000256" key="1">
    <source>
        <dbReference type="ARBA" id="ARBA00000109"/>
    </source>
</evidence>
<dbReference type="AlphaFoldDB" id="A0A2A7UZ88"/>
<evidence type="ECO:0000313" key="18">
    <source>
        <dbReference type="EMBL" id="PEH90573.1"/>
    </source>
</evidence>
<keyword evidence="5 15" id="KW-0963">Cytoplasm</keyword>
<evidence type="ECO:0000256" key="7">
    <source>
        <dbReference type="ARBA" id="ARBA00022664"/>
    </source>
</evidence>
<feature type="binding site" evidence="15">
    <location>
        <position position="116"/>
    </location>
    <ligand>
        <name>Mg(2+)</name>
        <dbReference type="ChEBI" id="CHEBI:18420"/>
    </ligand>
</feature>
<organism evidence="18 19">
    <name type="scientific">Comamonas terrigena</name>
    <dbReference type="NCBI Taxonomy" id="32013"/>
    <lineage>
        <taxon>Bacteria</taxon>
        <taxon>Pseudomonadati</taxon>
        <taxon>Pseudomonadota</taxon>
        <taxon>Betaproteobacteria</taxon>
        <taxon>Burkholderiales</taxon>
        <taxon>Comamonadaceae</taxon>
        <taxon>Comamonas</taxon>
    </lineage>
</organism>
<dbReference type="PROSITE" id="PS50137">
    <property type="entry name" value="DS_RBD"/>
    <property type="match status" value="1"/>
</dbReference>
<dbReference type="SUPFAM" id="SSF69065">
    <property type="entry name" value="RNase III domain-like"/>
    <property type="match status" value="1"/>
</dbReference>
<dbReference type="PROSITE" id="PS00517">
    <property type="entry name" value="RNASE_3_1"/>
    <property type="match status" value="1"/>
</dbReference>
<evidence type="ECO:0000256" key="3">
    <source>
        <dbReference type="ARBA" id="ARBA00010183"/>
    </source>
</evidence>
<evidence type="ECO:0000256" key="6">
    <source>
        <dbReference type="ARBA" id="ARBA00022552"/>
    </source>
</evidence>
<dbReference type="InterPro" id="IPR014720">
    <property type="entry name" value="dsRBD_dom"/>
</dbReference>
<dbReference type="GO" id="GO:0008033">
    <property type="term" value="P:tRNA processing"/>
    <property type="evidence" value="ECO:0007669"/>
    <property type="project" value="UniProtKB-KW"/>
</dbReference>
<dbReference type="Gene3D" id="3.30.160.20">
    <property type="match status" value="1"/>
</dbReference>
<dbReference type="InterPro" id="IPR036389">
    <property type="entry name" value="RNase_III_sf"/>
</dbReference>
<dbReference type="Proteomes" id="UP000220246">
    <property type="component" value="Unassembled WGS sequence"/>
</dbReference>
<dbReference type="Pfam" id="PF00035">
    <property type="entry name" value="dsrm"/>
    <property type="match status" value="1"/>
</dbReference>
<reference evidence="19" key="1">
    <citation type="submission" date="2017-09" db="EMBL/GenBank/DDBJ databases">
        <title>FDA dAtabase for Regulatory Grade micrObial Sequences (FDA-ARGOS): Supporting development and validation of Infectious Disease Dx tests.</title>
        <authorList>
            <person name="Minogue T."/>
            <person name="Wolcott M."/>
            <person name="Wasieloski L."/>
            <person name="Aguilar W."/>
            <person name="Moore D."/>
            <person name="Tallon L."/>
            <person name="Sadzewicz L."/>
            <person name="Ott S."/>
            <person name="Zhao X."/>
            <person name="Nagaraj S."/>
            <person name="Vavikolanu K."/>
            <person name="Aluvathingal J."/>
            <person name="Nadendla S."/>
            <person name="Sichtig H."/>
        </authorList>
    </citation>
    <scope>NUCLEOTIDE SEQUENCE [LARGE SCALE GENOMIC DNA]</scope>
    <source>
        <strain evidence="19">FDAARGOS_394</strain>
    </source>
</reference>
<feature type="binding site" evidence="15">
    <location>
        <position position="40"/>
    </location>
    <ligand>
        <name>Mg(2+)</name>
        <dbReference type="ChEBI" id="CHEBI:18420"/>
    </ligand>
</feature>
<dbReference type="PANTHER" id="PTHR11207">
    <property type="entry name" value="RIBONUCLEASE III"/>
    <property type="match status" value="1"/>
</dbReference>
<feature type="domain" description="DRBM" evidence="16">
    <location>
        <begin position="154"/>
        <end position="224"/>
    </location>
</feature>
<comment type="subcellular location">
    <subcellularLocation>
        <location evidence="2 15">Cytoplasm</location>
    </subcellularLocation>
</comment>
<evidence type="ECO:0000259" key="17">
    <source>
        <dbReference type="PROSITE" id="PS50142"/>
    </source>
</evidence>
<dbReference type="NCBIfam" id="TIGR02191">
    <property type="entry name" value="RNaseIII"/>
    <property type="match status" value="1"/>
</dbReference>
<keyword evidence="19" id="KW-1185">Reference proteome</keyword>
<feature type="active site" evidence="15">
    <location>
        <position position="116"/>
    </location>
</feature>
<dbReference type="OrthoDB" id="9805026at2"/>
<dbReference type="GO" id="GO:0005737">
    <property type="term" value="C:cytoplasm"/>
    <property type="evidence" value="ECO:0007669"/>
    <property type="project" value="UniProtKB-SubCell"/>
</dbReference>
<accession>A0A2A7UZ88</accession>
<dbReference type="GO" id="GO:0006364">
    <property type="term" value="P:rRNA processing"/>
    <property type="evidence" value="ECO:0007669"/>
    <property type="project" value="UniProtKB-UniRule"/>
</dbReference>
<dbReference type="GO" id="GO:0019843">
    <property type="term" value="F:rRNA binding"/>
    <property type="evidence" value="ECO:0007669"/>
    <property type="project" value="UniProtKB-KW"/>
</dbReference>
<dbReference type="Gene3D" id="1.10.1520.10">
    <property type="entry name" value="Ribonuclease III domain"/>
    <property type="match status" value="1"/>
</dbReference>
<keyword evidence="9 15" id="KW-0540">Nuclease</keyword>
<evidence type="ECO:0000256" key="14">
    <source>
        <dbReference type="ARBA" id="ARBA00022884"/>
    </source>
</evidence>
<comment type="catalytic activity">
    <reaction evidence="1 15">
        <text>Endonucleolytic cleavage to 5'-phosphomonoester.</text>
        <dbReference type="EC" id="3.1.26.3"/>
    </reaction>
</comment>
<dbReference type="GO" id="GO:0003725">
    <property type="term" value="F:double-stranded RNA binding"/>
    <property type="evidence" value="ECO:0007669"/>
    <property type="project" value="TreeGrafter"/>
</dbReference>
<feature type="binding site" evidence="15">
    <location>
        <position position="113"/>
    </location>
    <ligand>
        <name>Mg(2+)</name>
        <dbReference type="ChEBI" id="CHEBI:18420"/>
    </ligand>
</feature>
<evidence type="ECO:0000256" key="13">
    <source>
        <dbReference type="ARBA" id="ARBA00022842"/>
    </source>
</evidence>
<dbReference type="STRING" id="1219032.GCA_001515545_02110"/>
<comment type="similarity">
    <text evidence="3">Belongs to the ribonuclease III family.</text>
</comment>
<keyword evidence="11 15" id="KW-0255">Endonuclease</keyword>
<dbReference type="InterPro" id="IPR000999">
    <property type="entry name" value="RNase_III_dom"/>
</dbReference>
<dbReference type="EMBL" id="PDEA01000001">
    <property type="protein sequence ID" value="PEH90573.1"/>
    <property type="molecule type" value="Genomic_DNA"/>
</dbReference>
<comment type="subunit">
    <text evidence="4 15">Homodimer.</text>
</comment>
<evidence type="ECO:0000256" key="5">
    <source>
        <dbReference type="ARBA" id="ARBA00022490"/>
    </source>
</evidence>
<dbReference type="InterPro" id="IPR011907">
    <property type="entry name" value="RNase_III"/>
</dbReference>
<keyword evidence="13 15" id="KW-0460">Magnesium</keyword>
<dbReference type="PANTHER" id="PTHR11207:SF0">
    <property type="entry name" value="RIBONUCLEASE 3"/>
    <property type="match status" value="1"/>
</dbReference>
<dbReference type="GO" id="GO:0004525">
    <property type="term" value="F:ribonuclease III activity"/>
    <property type="evidence" value="ECO:0007669"/>
    <property type="project" value="UniProtKB-UniRule"/>
</dbReference>
<keyword evidence="6 15" id="KW-0698">rRNA processing</keyword>
<protein>
    <recommendedName>
        <fullName evidence="15">Ribonuclease 3</fullName>
        <ecNumber evidence="15">3.1.26.3</ecNumber>
    </recommendedName>
    <alternativeName>
        <fullName evidence="15">Ribonuclease III</fullName>
        <shortName evidence="15">RNase III</shortName>
    </alternativeName>
</protein>
<evidence type="ECO:0000256" key="4">
    <source>
        <dbReference type="ARBA" id="ARBA00011738"/>
    </source>
</evidence>
<dbReference type="Pfam" id="PF14622">
    <property type="entry name" value="Ribonucleas_3_3"/>
    <property type="match status" value="1"/>
</dbReference>
<dbReference type="SMART" id="SM00535">
    <property type="entry name" value="RIBOc"/>
    <property type="match status" value="1"/>
</dbReference>
<gene>
    <name evidence="15" type="primary">rnc</name>
    <name evidence="18" type="ORF">CRM82_19985</name>
</gene>
<evidence type="ECO:0000256" key="11">
    <source>
        <dbReference type="ARBA" id="ARBA00022759"/>
    </source>
</evidence>
<dbReference type="FunFam" id="3.30.160.20:FF:000003">
    <property type="entry name" value="Ribonuclease 3"/>
    <property type="match status" value="1"/>
</dbReference>
<keyword evidence="12 15" id="KW-0378">Hydrolase</keyword>
<dbReference type="SMART" id="SM00358">
    <property type="entry name" value="DSRM"/>
    <property type="match status" value="1"/>
</dbReference>
<sequence>MLPGLLALQQRLQHNFSEPALLQRALTHRSFSADNNERLEFLGDSVLSLAVSTLLYQRLQSLPEGDLSRVRANLVKEGTLHQIALKLELSGLLRLGEGEAKSGGKQRPSILADAVEALIGAVYLDADYRTAERLVHHLYEGVDINPHMRAVQKDPKTALQEWLQGRRMKLPQYKVAEITGAAHLQTFEVACEIAELHLHANGTGASRRAAEQAAAAALLDQLKAKHP</sequence>
<evidence type="ECO:0000256" key="12">
    <source>
        <dbReference type="ARBA" id="ARBA00022801"/>
    </source>
</evidence>
<evidence type="ECO:0000259" key="16">
    <source>
        <dbReference type="PROSITE" id="PS50137"/>
    </source>
</evidence>
<dbReference type="FunFam" id="1.10.1520.10:FF:000001">
    <property type="entry name" value="Ribonuclease 3"/>
    <property type="match status" value="1"/>
</dbReference>
<proteinExistence type="inferred from homology"/>
<dbReference type="SUPFAM" id="SSF54768">
    <property type="entry name" value="dsRNA-binding domain-like"/>
    <property type="match status" value="1"/>
</dbReference>
<dbReference type="GO" id="GO:0042802">
    <property type="term" value="F:identical protein binding"/>
    <property type="evidence" value="ECO:0007669"/>
    <property type="project" value="UniProtKB-ARBA"/>
</dbReference>
<dbReference type="EC" id="3.1.26.3" evidence="15"/>
<dbReference type="GO" id="GO:0006397">
    <property type="term" value="P:mRNA processing"/>
    <property type="evidence" value="ECO:0007669"/>
    <property type="project" value="UniProtKB-UniRule"/>
</dbReference>
<keyword evidence="10 15" id="KW-0479">Metal-binding</keyword>
<comment type="caution">
    <text evidence="18">The sequence shown here is derived from an EMBL/GenBank/DDBJ whole genome shotgun (WGS) entry which is preliminary data.</text>
</comment>
<keyword evidence="14 15" id="KW-0694">RNA-binding</keyword>
<evidence type="ECO:0000256" key="9">
    <source>
        <dbReference type="ARBA" id="ARBA00022722"/>
    </source>
</evidence>
<dbReference type="RefSeq" id="WP_066537113.1">
    <property type="nucleotide sequence ID" value="NZ_DALZQJ010000040.1"/>
</dbReference>
<dbReference type="GeneID" id="80802915"/>
<dbReference type="CDD" id="cd00593">
    <property type="entry name" value="RIBOc"/>
    <property type="match status" value="1"/>
</dbReference>
<evidence type="ECO:0000256" key="15">
    <source>
        <dbReference type="HAMAP-Rule" id="MF_00104"/>
    </source>
</evidence>
<feature type="domain" description="RNase III" evidence="17">
    <location>
        <begin position="5"/>
        <end position="127"/>
    </location>
</feature>
<evidence type="ECO:0000256" key="10">
    <source>
        <dbReference type="ARBA" id="ARBA00022723"/>
    </source>
</evidence>
<dbReference type="HAMAP" id="MF_00104">
    <property type="entry name" value="RNase_III"/>
    <property type="match status" value="1"/>
</dbReference>
<comment type="cofactor">
    <cofactor evidence="15">
        <name>Mg(2+)</name>
        <dbReference type="ChEBI" id="CHEBI:18420"/>
    </cofactor>
</comment>
<dbReference type="GO" id="GO:0046872">
    <property type="term" value="F:metal ion binding"/>
    <property type="evidence" value="ECO:0007669"/>
    <property type="project" value="UniProtKB-KW"/>
</dbReference>
<name>A0A2A7UZ88_COMTR</name>
<evidence type="ECO:0000313" key="19">
    <source>
        <dbReference type="Proteomes" id="UP000220246"/>
    </source>
</evidence>
<feature type="active site" evidence="15">
    <location>
        <position position="44"/>
    </location>
</feature>
<comment type="function">
    <text evidence="15">Digests double-stranded RNA. Involved in the processing of primary rRNA transcript to yield the immediate precursors to the large and small rRNAs (23S and 16S). Processes some mRNAs, and tRNAs when they are encoded in the rRNA operon. Processes pre-crRNA and tracrRNA of type II CRISPR loci if present in the organism.</text>
</comment>
<evidence type="ECO:0000256" key="2">
    <source>
        <dbReference type="ARBA" id="ARBA00004496"/>
    </source>
</evidence>
<keyword evidence="15" id="KW-0699">rRNA-binding</keyword>
<dbReference type="PROSITE" id="PS50142">
    <property type="entry name" value="RNASE_3_2"/>
    <property type="match status" value="1"/>
</dbReference>
<evidence type="ECO:0000256" key="8">
    <source>
        <dbReference type="ARBA" id="ARBA00022694"/>
    </source>
</evidence>
<keyword evidence="7 15" id="KW-0507">mRNA processing</keyword>
<dbReference type="GO" id="GO:0010468">
    <property type="term" value="P:regulation of gene expression"/>
    <property type="evidence" value="ECO:0007669"/>
    <property type="project" value="TreeGrafter"/>
</dbReference>
<dbReference type="CDD" id="cd10845">
    <property type="entry name" value="DSRM_RNAse_III_family"/>
    <property type="match status" value="1"/>
</dbReference>